<proteinExistence type="predicted"/>
<evidence type="ECO:0000313" key="2">
    <source>
        <dbReference type="EMBL" id="KAK5614999.1"/>
    </source>
</evidence>
<accession>A0AAV9S0U6</accession>
<gene>
    <name evidence="2" type="ORF">CRENBAI_007396</name>
</gene>
<dbReference type="EMBL" id="JAHHUM010001024">
    <property type="protein sequence ID" value="KAK5614999.1"/>
    <property type="molecule type" value="Genomic_DNA"/>
</dbReference>
<comment type="caution">
    <text evidence="2">The sequence shown here is derived from an EMBL/GenBank/DDBJ whole genome shotgun (WGS) entry which is preliminary data.</text>
</comment>
<evidence type="ECO:0000256" key="1">
    <source>
        <dbReference type="SAM" id="MobiDB-lite"/>
    </source>
</evidence>
<reference evidence="2 3" key="1">
    <citation type="submission" date="2021-06" db="EMBL/GenBank/DDBJ databases">
        <authorList>
            <person name="Palmer J.M."/>
        </authorList>
    </citation>
    <scope>NUCLEOTIDE SEQUENCE [LARGE SCALE GENOMIC DNA]</scope>
    <source>
        <strain evidence="2 3">MEX-2019</strain>
        <tissue evidence="2">Muscle</tissue>
    </source>
</reference>
<feature type="compositionally biased region" description="Basic and acidic residues" evidence="1">
    <location>
        <begin position="16"/>
        <end position="36"/>
    </location>
</feature>
<name>A0AAV9S0U6_9TELE</name>
<protein>
    <submittedName>
        <fullName evidence="2">Uncharacterized protein</fullName>
    </submittedName>
</protein>
<keyword evidence="3" id="KW-1185">Reference proteome</keyword>
<dbReference type="AlphaFoldDB" id="A0AAV9S0U6"/>
<sequence>MTGVRATGRQNPHLLLRTEEKAREREPERSHRRTQDESSASLLVEEVTPTKLRRRVVVSLSTLLPQTKYFQQKNARKALQQAALRRLLIFQNRSE</sequence>
<dbReference type="Proteomes" id="UP001311232">
    <property type="component" value="Unassembled WGS sequence"/>
</dbReference>
<organism evidence="2 3">
    <name type="scientific">Crenichthys baileyi</name>
    <name type="common">White River springfish</name>
    <dbReference type="NCBI Taxonomy" id="28760"/>
    <lineage>
        <taxon>Eukaryota</taxon>
        <taxon>Metazoa</taxon>
        <taxon>Chordata</taxon>
        <taxon>Craniata</taxon>
        <taxon>Vertebrata</taxon>
        <taxon>Euteleostomi</taxon>
        <taxon>Actinopterygii</taxon>
        <taxon>Neopterygii</taxon>
        <taxon>Teleostei</taxon>
        <taxon>Neoteleostei</taxon>
        <taxon>Acanthomorphata</taxon>
        <taxon>Ovalentaria</taxon>
        <taxon>Atherinomorphae</taxon>
        <taxon>Cyprinodontiformes</taxon>
        <taxon>Goodeidae</taxon>
        <taxon>Crenichthys</taxon>
    </lineage>
</organism>
<feature type="region of interest" description="Disordered" evidence="1">
    <location>
        <begin position="1"/>
        <end position="45"/>
    </location>
</feature>
<evidence type="ECO:0000313" key="3">
    <source>
        <dbReference type="Proteomes" id="UP001311232"/>
    </source>
</evidence>